<accession>A0ABU5D9S6</accession>
<keyword evidence="1" id="KW-0732">Signal</keyword>
<dbReference type="Proteomes" id="UP001285263">
    <property type="component" value="Unassembled WGS sequence"/>
</dbReference>
<protein>
    <submittedName>
        <fullName evidence="3">FxDxF family PEP-CTERM protein</fullName>
    </submittedName>
</protein>
<feature type="chain" id="PRO_5046040471" evidence="1">
    <location>
        <begin position="24"/>
        <end position="183"/>
    </location>
</feature>
<proteinExistence type="predicted"/>
<dbReference type="Pfam" id="PF07589">
    <property type="entry name" value="PEP-CTERM"/>
    <property type="match status" value="1"/>
</dbReference>
<dbReference type="NCBIfam" id="NF038126">
    <property type="entry name" value="PEP_CTERM_FxDxF"/>
    <property type="match status" value="1"/>
</dbReference>
<evidence type="ECO:0000313" key="4">
    <source>
        <dbReference type="Proteomes" id="UP001285263"/>
    </source>
</evidence>
<keyword evidence="4" id="KW-1185">Reference proteome</keyword>
<comment type="caution">
    <text evidence="3">The sequence shown here is derived from an EMBL/GenBank/DDBJ whole genome shotgun (WGS) entry which is preliminary data.</text>
</comment>
<name>A0ABU5D9S6_9BURK</name>
<dbReference type="RefSeq" id="WP_320420829.1">
    <property type="nucleotide sequence ID" value="NZ_JAXCLA010000001.1"/>
</dbReference>
<organism evidence="3 4">
    <name type="scientific">Roseateles agri</name>
    <dbReference type="NCBI Taxonomy" id="3098619"/>
    <lineage>
        <taxon>Bacteria</taxon>
        <taxon>Pseudomonadati</taxon>
        <taxon>Pseudomonadota</taxon>
        <taxon>Betaproteobacteria</taxon>
        <taxon>Burkholderiales</taxon>
        <taxon>Sphaerotilaceae</taxon>
        <taxon>Roseateles</taxon>
    </lineage>
</organism>
<feature type="domain" description="Ice-binding protein C-terminal" evidence="2">
    <location>
        <begin position="156"/>
        <end position="180"/>
    </location>
</feature>
<evidence type="ECO:0000259" key="2">
    <source>
        <dbReference type="Pfam" id="PF07589"/>
    </source>
</evidence>
<dbReference type="NCBIfam" id="TIGR02595">
    <property type="entry name" value="PEP_CTERM"/>
    <property type="match status" value="1"/>
</dbReference>
<evidence type="ECO:0000256" key="1">
    <source>
        <dbReference type="SAM" id="SignalP"/>
    </source>
</evidence>
<dbReference type="InterPro" id="IPR013424">
    <property type="entry name" value="Ice-binding_C"/>
</dbReference>
<evidence type="ECO:0000313" key="3">
    <source>
        <dbReference type="EMBL" id="MDY0743014.1"/>
    </source>
</evidence>
<dbReference type="EMBL" id="JAXCLA010000001">
    <property type="protein sequence ID" value="MDY0743014.1"/>
    <property type="molecule type" value="Genomic_DNA"/>
</dbReference>
<gene>
    <name evidence="3" type="ORF">SNE35_00780</name>
</gene>
<feature type="signal peptide" evidence="1">
    <location>
        <begin position="1"/>
        <end position="23"/>
    </location>
</feature>
<reference evidence="3 4" key="1">
    <citation type="submission" date="2023-11" db="EMBL/GenBank/DDBJ databases">
        <title>Paucibacter sp. nov., isolated from fresh soil in Korea.</title>
        <authorList>
            <person name="Le N.T.T."/>
        </authorList>
    </citation>
    <scope>NUCLEOTIDE SEQUENCE [LARGE SCALE GENOMIC DNA]</scope>
    <source>
        <strain evidence="3 4">R3-3</strain>
    </source>
</reference>
<sequence length="183" mass="18295">MKTKIAKILSLGVLLVSALGAYAGPVVSSPGPVTMVLDGQGGASAGISHTITVAGDFTDVYQLNGLSGWATITSSLMTSGKNTFGIDFFSASINGVNFSLTQSAGSGIADFFERGNFDGAELGSPFTLIITGHAGDGLADGTAINATYSGSVNMSAVPEPASLALAAIGLCAAGVATRRRNSR</sequence>